<feature type="compositionally biased region" description="Basic and acidic residues" evidence="1">
    <location>
        <begin position="181"/>
        <end position="196"/>
    </location>
</feature>
<feature type="compositionally biased region" description="Basic and acidic residues" evidence="1">
    <location>
        <begin position="109"/>
        <end position="121"/>
    </location>
</feature>
<sequence>MIDGSGSDPFKGYPPRHSSTEETKQPEKGKKGKSSKTHGDHSKAKGVAEDVLKPDETAGHSVKEKKQLVHKKQHSKEKHASTRTVAERSLTKKESKEDLQKSQIIRLKGLHEAHNEADRLPLLKKPAKKKEEVHSKIHSKKPKGAEKEEGLAKAKKSKSKKTLEESKPKSVKKSKKLKQSSKFEKEEPRETRFSKLRESKDVYADKYAMYSEEAEKEPEKNYEFFPFAAEESKVSYQSFAEFIKQGKEDEKEEGEGYSNTLAEFMATGGTEENYTSLASIMREGGEVTLVDLSSASEVPRNFMEITDKREKESLRKSLPKMGSAELSKADSLNLTPIAYVRKKLAKGKLGDLSMSGQRIVIRVPGKENKYYVEIKEEVGKGTYKEVTKAKKVNMEKETVRSGYVIGKPVTGKEAQSKEEFEHEKLVCDHLRKAIDPSVLKNNVLVPEATMIEGERGANASKLVGKSLNKLINTLTLKEKLGFAARFPKTLEIFHSANVTHRDIKPDNILLLVNKDGSPQLDENGFFKFVIVDFGTCYLRDTQDGANITLFKAGYMDPRTHTIEGTMGLRADNMPLEMDNYMLGLTLLNTFSGQSMEEFIWTQKKEMGDYNRTDPIDYHRVLGNWKNNPDGWGIWKTLKRKLVKECKGDEELAERIISVLRASVDPDPDLRPSLTEISEVFAEIHAELSAKESS</sequence>
<feature type="region of interest" description="Disordered" evidence="1">
    <location>
        <begin position="1"/>
        <end position="196"/>
    </location>
</feature>
<dbReference type="InterPro" id="IPR051681">
    <property type="entry name" value="Ser/Thr_Kinases-Pseudokinases"/>
</dbReference>
<dbReference type="GO" id="GO:0004674">
    <property type="term" value="F:protein serine/threonine kinase activity"/>
    <property type="evidence" value="ECO:0007669"/>
    <property type="project" value="UniProtKB-KW"/>
</dbReference>
<dbReference type="SUPFAM" id="SSF56112">
    <property type="entry name" value="Protein kinase-like (PK-like)"/>
    <property type="match status" value="1"/>
</dbReference>
<reference evidence="3" key="1">
    <citation type="submission" date="2013-12" db="EMBL/GenBank/DDBJ databases">
        <authorList>
            <person name="Linke B."/>
        </authorList>
    </citation>
    <scope>NUCLEOTIDE SEQUENCE [LARGE SCALE GENOMIC DNA]</scope>
    <source>
        <strain evidence="3">CRIB-18</strain>
    </source>
</reference>
<dbReference type="STRING" id="1437425.CSEC_1284"/>
<organism evidence="3 4">
    <name type="scientific">Candidatus Criblamydia sequanensis CRIB-18</name>
    <dbReference type="NCBI Taxonomy" id="1437425"/>
    <lineage>
        <taxon>Bacteria</taxon>
        <taxon>Pseudomonadati</taxon>
        <taxon>Chlamydiota</taxon>
        <taxon>Chlamydiia</taxon>
        <taxon>Parachlamydiales</taxon>
        <taxon>Candidatus Criblamydiaceae</taxon>
        <taxon>Candidatus Criblamydia</taxon>
    </lineage>
</organism>
<reference evidence="3" key="2">
    <citation type="submission" date="2014-09" db="EMBL/GenBank/DDBJ databases">
        <title>Criblamydia sequanensis harbors a mega-plasmid encoding arsenite resistance.</title>
        <authorList>
            <person name="Bertelli C."/>
            <person name="Goesmann A."/>
            <person name="Greub G."/>
        </authorList>
    </citation>
    <scope>NUCLEOTIDE SEQUENCE [LARGE SCALE GENOMIC DNA]</scope>
    <source>
        <strain evidence="3">CRIB-18</strain>
    </source>
</reference>
<evidence type="ECO:0000313" key="3">
    <source>
        <dbReference type="EMBL" id="CDR34104.1"/>
    </source>
</evidence>
<dbReference type="InterPro" id="IPR000719">
    <property type="entry name" value="Prot_kinase_dom"/>
</dbReference>
<dbReference type="PROSITE" id="PS50011">
    <property type="entry name" value="PROTEIN_KINASE_DOM"/>
    <property type="match status" value="1"/>
</dbReference>
<dbReference type="Proteomes" id="UP000031552">
    <property type="component" value="Unassembled WGS sequence"/>
</dbReference>
<protein>
    <submittedName>
        <fullName evidence="3">Serine/threonine protein kinase</fullName>
    </submittedName>
</protein>
<dbReference type="OrthoDB" id="437733at2"/>
<keyword evidence="3" id="KW-0723">Serine/threonine-protein kinase</keyword>
<dbReference type="GO" id="GO:0005524">
    <property type="term" value="F:ATP binding"/>
    <property type="evidence" value="ECO:0007669"/>
    <property type="project" value="InterPro"/>
</dbReference>
<evidence type="ECO:0000313" key="4">
    <source>
        <dbReference type="Proteomes" id="UP000031552"/>
    </source>
</evidence>
<dbReference type="InterPro" id="IPR011009">
    <property type="entry name" value="Kinase-like_dom_sf"/>
</dbReference>
<dbReference type="Gene3D" id="1.10.510.10">
    <property type="entry name" value="Transferase(Phosphotransferase) domain 1"/>
    <property type="match status" value="1"/>
</dbReference>
<dbReference type="PANTHER" id="PTHR44329">
    <property type="entry name" value="SERINE/THREONINE-PROTEIN KINASE TNNI3K-RELATED"/>
    <property type="match status" value="1"/>
</dbReference>
<feature type="compositionally biased region" description="Basic and acidic residues" evidence="1">
    <location>
        <begin position="37"/>
        <end position="67"/>
    </location>
</feature>
<dbReference type="AlphaFoldDB" id="A0A090DZN6"/>
<dbReference type="RefSeq" id="WP_041017644.1">
    <property type="nucleotide sequence ID" value="NZ_CCEJ010000005.1"/>
</dbReference>
<evidence type="ECO:0000259" key="2">
    <source>
        <dbReference type="PROSITE" id="PS50011"/>
    </source>
</evidence>
<keyword evidence="4" id="KW-1185">Reference proteome</keyword>
<proteinExistence type="predicted"/>
<feature type="compositionally biased region" description="Basic residues" evidence="1">
    <location>
        <begin position="68"/>
        <end position="77"/>
    </location>
</feature>
<keyword evidence="3" id="KW-0418">Kinase</keyword>
<dbReference type="InterPro" id="IPR008271">
    <property type="entry name" value="Ser/Thr_kinase_AS"/>
</dbReference>
<dbReference type="EMBL" id="CCEJ010000005">
    <property type="protein sequence ID" value="CDR34104.1"/>
    <property type="molecule type" value="Genomic_DNA"/>
</dbReference>
<comment type="caution">
    <text evidence="3">The sequence shown here is derived from an EMBL/GenBank/DDBJ whole genome shotgun (WGS) entry which is preliminary data.</text>
</comment>
<dbReference type="eggNOG" id="COG0515">
    <property type="taxonomic scope" value="Bacteria"/>
</dbReference>
<gene>
    <name evidence="3" type="ORF">CSEC_1284</name>
</gene>
<feature type="compositionally biased region" description="Basic and acidic residues" evidence="1">
    <location>
        <begin position="143"/>
        <end position="152"/>
    </location>
</feature>
<feature type="compositionally biased region" description="Basic residues" evidence="1">
    <location>
        <begin position="169"/>
        <end position="179"/>
    </location>
</feature>
<feature type="compositionally biased region" description="Basic and acidic residues" evidence="1">
    <location>
        <begin position="18"/>
        <end position="29"/>
    </location>
</feature>
<dbReference type="Pfam" id="PF00069">
    <property type="entry name" value="Pkinase"/>
    <property type="match status" value="1"/>
</dbReference>
<name>A0A090DZN6_9BACT</name>
<dbReference type="PROSITE" id="PS00108">
    <property type="entry name" value="PROTEIN_KINASE_ST"/>
    <property type="match status" value="1"/>
</dbReference>
<accession>A0A090DZN6</accession>
<keyword evidence="3" id="KW-0808">Transferase</keyword>
<evidence type="ECO:0000256" key="1">
    <source>
        <dbReference type="SAM" id="MobiDB-lite"/>
    </source>
</evidence>
<dbReference type="SMART" id="SM00220">
    <property type="entry name" value="S_TKc"/>
    <property type="match status" value="1"/>
</dbReference>
<feature type="domain" description="Protein kinase" evidence="2">
    <location>
        <begin position="372"/>
        <end position="687"/>
    </location>
</feature>
<feature type="compositionally biased region" description="Basic and acidic residues" evidence="1">
    <location>
        <begin position="85"/>
        <end position="100"/>
    </location>
</feature>